<keyword evidence="2" id="KW-1185">Reference proteome</keyword>
<sequence length="96" mass="10935">MSKDYLANLIAISKRLKLNPQYGPSNRRSIPGFRRKVTSLSNLCDIVEIKDESADEALHGRNRELSKPESKDLKGMHLSETLAYVIKTKKPFHCHV</sequence>
<dbReference type="Proteomes" id="UP001217089">
    <property type="component" value="Unassembled WGS sequence"/>
</dbReference>
<evidence type="ECO:0000313" key="2">
    <source>
        <dbReference type="Proteomes" id="UP001217089"/>
    </source>
</evidence>
<evidence type="ECO:0000313" key="1">
    <source>
        <dbReference type="EMBL" id="KAJ8321645.1"/>
    </source>
</evidence>
<dbReference type="EMBL" id="JARBDR010000018">
    <property type="protein sequence ID" value="KAJ8321645.1"/>
    <property type="molecule type" value="Genomic_DNA"/>
</dbReference>
<reference evidence="1 2" key="1">
    <citation type="submission" date="2022-12" db="EMBL/GenBank/DDBJ databases">
        <title>Chromosome-level genome of Tegillarca granosa.</title>
        <authorList>
            <person name="Kim J."/>
        </authorList>
    </citation>
    <scope>NUCLEOTIDE SEQUENCE [LARGE SCALE GENOMIC DNA]</scope>
    <source>
        <strain evidence="1">Teg-2019</strain>
        <tissue evidence="1">Adductor muscle</tissue>
    </source>
</reference>
<protein>
    <submittedName>
        <fullName evidence="1">Uncharacterized protein</fullName>
    </submittedName>
</protein>
<proteinExistence type="predicted"/>
<name>A0ABQ9G106_TEGGR</name>
<comment type="caution">
    <text evidence="1">The sequence shown here is derived from an EMBL/GenBank/DDBJ whole genome shotgun (WGS) entry which is preliminary data.</text>
</comment>
<accession>A0ABQ9G106</accession>
<gene>
    <name evidence="1" type="ORF">KUTeg_000116</name>
</gene>
<organism evidence="1 2">
    <name type="scientific">Tegillarca granosa</name>
    <name type="common">Malaysian cockle</name>
    <name type="synonym">Anadara granosa</name>
    <dbReference type="NCBI Taxonomy" id="220873"/>
    <lineage>
        <taxon>Eukaryota</taxon>
        <taxon>Metazoa</taxon>
        <taxon>Spiralia</taxon>
        <taxon>Lophotrochozoa</taxon>
        <taxon>Mollusca</taxon>
        <taxon>Bivalvia</taxon>
        <taxon>Autobranchia</taxon>
        <taxon>Pteriomorphia</taxon>
        <taxon>Arcoida</taxon>
        <taxon>Arcoidea</taxon>
        <taxon>Arcidae</taxon>
        <taxon>Tegillarca</taxon>
    </lineage>
</organism>